<dbReference type="GO" id="GO:0005737">
    <property type="term" value="C:cytoplasm"/>
    <property type="evidence" value="ECO:0007669"/>
    <property type="project" value="TreeGrafter"/>
</dbReference>
<dbReference type="Pfam" id="PF00004">
    <property type="entry name" value="AAA"/>
    <property type="match status" value="1"/>
</dbReference>
<dbReference type="InterPro" id="IPR003959">
    <property type="entry name" value="ATPase_AAA_core"/>
</dbReference>
<keyword evidence="3" id="KW-0143">Chaperone</keyword>
<dbReference type="InterPro" id="IPR003593">
    <property type="entry name" value="AAA+_ATPase"/>
</dbReference>
<dbReference type="PANTHER" id="PTHR11638:SF175">
    <property type="entry name" value="ATP-DEPENDENT CLP PROTEASE, ATP-BINDING SUBUNIT CLPC"/>
    <property type="match status" value="1"/>
</dbReference>
<evidence type="ECO:0000313" key="7">
    <source>
        <dbReference type="Proteomes" id="UP000657006"/>
    </source>
</evidence>
<evidence type="ECO:0000256" key="3">
    <source>
        <dbReference type="ARBA" id="ARBA00023186"/>
    </source>
</evidence>
<dbReference type="InterPro" id="IPR001943">
    <property type="entry name" value="UVR_dom"/>
</dbReference>
<dbReference type="Gene3D" id="3.40.50.300">
    <property type="entry name" value="P-loop containing nucleotide triphosphate hydrolases"/>
    <property type="match status" value="2"/>
</dbReference>
<keyword evidence="6" id="KW-0378">Hydrolase</keyword>
<dbReference type="SMART" id="SM00382">
    <property type="entry name" value="AAA"/>
    <property type="match status" value="2"/>
</dbReference>
<protein>
    <submittedName>
        <fullName evidence="6">ATP-dependent Clp protease ATP-binding subunit</fullName>
    </submittedName>
</protein>
<dbReference type="PANTHER" id="PTHR11638">
    <property type="entry name" value="ATP-DEPENDENT CLP PROTEASE"/>
    <property type="match status" value="1"/>
</dbReference>
<dbReference type="SMART" id="SM01086">
    <property type="entry name" value="ClpB_D2-small"/>
    <property type="match status" value="1"/>
</dbReference>
<dbReference type="GO" id="GO:0008233">
    <property type="term" value="F:peptidase activity"/>
    <property type="evidence" value="ECO:0007669"/>
    <property type="project" value="UniProtKB-KW"/>
</dbReference>
<dbReference type="InterPro" id="IPR027417">
    <property type="entry name" value="P-loop_NTPase"/>
</dbReference>
<dbReference type="FunFam" id="3.40.50.300:FF:000010">
    <property type="entry name" value="Chaperone clpB 1, putative"/>
    <property type="match status" value="1"/>
</dbReference>
<dbReference type="CDD" id="cd00009">
    <property type="entry name" value="AAA"/>
    <property type="match status" value="1"/>
</dbReference>
<dbReference type="GO" id="GO:0005524">
    <property type="term" value="F:ATP binding"/>
    <property type="evidence" value="ECO:0007669"/>
    <property type="project" value="UniProtKB-KW"/>
</dbReference>
<keyword evidence="1" id="KW-0547">Nucleotide-binding</keyword>
<keyword evidence="7" id="KW-1185">Reference proteome</keyword>
<dbReference type="Pfam" id="PF10431">
    <property type="entry name" value="ClpB_D2-small"/>
    <property type="match status" value="1"/>
</dbReference>
<dbReference type="Gene3D" id="4.10.860.10">
    <property type="entry name" value="UVR domain"/>
    <property type="match status" value="1"/>
</dbReference>
<dbReference type="Gene3D" id="1.10.8.60">
    <property type="match status" value="2"/>
</dbReference>
<dbReference type="PROSITE" id="PS00871">
    <property type="entry name" value="CLPAB_2"/>
    <property type="match status" value="1"/>
</dbReference>
<dbReference type="AlphaFoldDB" id="A0A926DS93"/>
<feature type="compositionally biased region" description="Polar residues" evidence="4">
    <location>
        <begin position="114"/>
        <end position="134"/>
    </location>
</feature>
<dbReference type="FunFam" id="3.40.50.300:FF:000025">
    <property type="entry name" value="ATP-dependent Clp protease subunit"/>
    <property type="match status" value="1"/>
</dbReference>
<dbReference type="PRINTS" id="PR00300">
    <property type="entry name" value="CLPPROTEASEA"/>
</dbReference>
<evidence type="ECO:0000256" key="2">
    <source>
        <dbReference type="ARBA" id="ARBA00022840"/>
    </source>
</evidence>
<keyword evidence="2 6" id="KW-0067">ATP-binding</keyword>
<dbReference type="SUPFAM" id="SSF52540">
    <property type="entry name" value="P-loop containing nucleoside triphosphate hydrolases"/>
    <property type="match status" value="2"/>
</dbReference>
<feature type="region of interest" description="Disordered" evidence="4">
    <location>
        <begin position="85"/>
        <end position="137"/>
    </location>
</feature>
<dbReference type="InterPro" id="IPR050130">
    <property type="entry name" value="ClpA_ClpB"/>
</dbReference>
<dbReference type="InterPro" id="IPR028299">
    <property type="entry name" value="ClpA/B_CS2"/>
</dbReference>
<dbReference type="EMBL" id="JACRSQ010000004">
    <property type="protein sequence ID" value="MBC8542842.1"/>
    <property type="molecule type" value="Genomic_DNA"/>
</dbReference>
<dbReference type="Proteomes" id="UP000657006">
    <property type="component" value="Unassembled WGS sequence"/>
</dbReference>
<sequence>MLCQICKKNIAVVMVNIMKDGHNTQMALCLNCAQKQGITLQNLMNQSGLNEKDIENLNQQMTDMLENMDLENNPDALSQMMPPGLMEMLTGASPSGDQDDEEAGEDEDALMTMVDQQSASPQPTSGRTSQTPPKQRTEKLKNLMKFGINMTDQASKGQIDNIIGRDAEIQRLMQILNRRTKNNPILLGEPGVGKTAIAEGLALRIARRDVPVKLLDKEVFWLDMTGLVAGTQFRGQFEGRMKAIINEVVSAGNVILVIDEVHNLVGAGDAQNSMNAANILKPALAKGQIQIIGTTTLEEYRKYIEKDSALERRFQPIIVDEPTPQDTVAIIKGIREHYETYHNVTIPDSVIEDAVMLSQRYIHQRFLPDKAIDVIDEAASKVNLQNTGLVDLENLRSQLAKVQQEKEEAASKDDFETAAKCRVEEIRLEEEIKDKQISCTHVPLTYDDIAQVVESWTKIPVQKLTSEEADKLLHLEERLHQRVIGQEAAVSALSRAIRRNRSGFRKEKKPASFIFAGPTGVGKTELVKTLAQELFGTEDALIRIDMSEYMEKHTVSKLIGAPPGYVGYDQGGQLTEKVRRRPYCVILLDEIEKAHADVFNMLLQILDDGRLTDSQGLVVNFENTIIVMTTNAGASFKNNGLGFNSDDHVALSERIQSALKEFFRPEFLNRIDEIITFEPLTKPQLRRIVDLMLKDVYRSGQYQNIHIEVADEVKEYLAETGYDAKYGARPLRRLIQRTIEDEIAEAFLRGEIGAGDAIVLYLRQDHRIEIEKKAELV</sequence>
<gene>
    <name evidence="6" type="ORF">H8730_04690</name>
</gene>
<reference evidence="6" key="1">
    <citation type="submission" date="2020-08" db="EMBL/GenBank/DDBJ databases">
        <title>Genome public.</title>
        <authorList>
            <person name="Liu C."/>
            <person name="Sun Q."/>
        </authorList>
    </citation>
    <scope>NUCLEOTIDE SEQUENCE</scope>
    <source>
        <strain evidence="6">NSJ-32</strain>
    </source>
</reference>
<dbReference type="GO" id="GO:0016887">
    <property type="term" value="F:ATP hydrolysis activity"/>
    <property type="evidence" value="ECO:0007669"/>
    <property type="project" value="InterPro"/>
</dbReference>
<accession>A0A926DS93</accession>
<proteinExistence type="predicted"/>
<name>A0A926DS93_9FIRM</name>
<dbReference type="GO" id="GO:0006508">
    <property type="term" value="P:proteolysis"/>
    <property type="evidence" value="ECO:0007669"/>
    <property type="project" value="UniProtKB-KW"/>
</dbReference>
<dbReference type="InterPro" id="IPR019489">
    <property type="entry name" value="Clp_ATPase_C"/>
</dbReference>
<dbReference type="PROSITE" id="PS50151">
    <property type="entry name" value="UVR"/>
    <property type="match status" value="1"/>
</dbReference>
<evidence type="ECO:0000256" key="1">
    <source>
        <dbReference type="ARBA" id="ARBA00022741"/>
    </source>
</evidence>
<dbReference type="InterPro" id="IPR001270">
    <property type="entry name" value="ClpA/B"/>
</dbReference>
<dbReference type="CDD" id="cd19499">
    <property type="entry name" value="RecA-like_ClpB_Hsp104-like"/>
    <property type="match status" value="1"/>
</dbReference>
<dbReference type="GO" id="GO:0034605">
    <property type="term" value="P:cellular response to heat"/>
    <property type="evidence" value="ECO:0007669"/>
    <property type="project" value="TreeGrafter"/>
</dbReference>
<dbReference type="Pfam" id="PF17871">
    <property type="entry name" value="AAA_lid_9"/>
    <property type="match status" value="1"/>
</dbReference>
<evidence type="ECO:0000256" key="4">
    <source>
        <dbReference type="SAM" id="MobiDB-lite"/>
    </source>
</evidence>
<feature type="compositionally biased region" description="Acidic residues" evidence="4">
    <location>
        <begin position="97"/>
        <end position="109"/>
    </location>
</feature>
<organism evidence="6 7">
    <name type="scientific">Bianquea renquensis</name>
    <dbReference type="NCBI Taxonomy" id="2763661"/>
    <lineage>
        <taxon>Bacteria</taxon>
        <taxon>Bacillati</taxon>
        <taxon>Bacillota</taxon>
        <taxon>Clostridia</taxon>
        <taxon>Eubacteriales</taxon>
        <taxon>Bianqueaceae</taxon>
        <taxon>Bianquea</taxon>
    </lineage>
</organism>
<dbReference type="Pfam" id="PF07724">
    <property type="entry name" value="AAA_2"/>
    <property type="match status" value="1"/>
</dbReference>
<dbReference type="RefSeq" id="WP_177719554.1">
    <property type="nucleotide sequence ID" value="NZ_JACRSQ010000004.1"/>
</dbReference>
<evidence type="ECO:0000259" key="5">
    <source>
        <dbReference type="PROSITE" id="PS50151"/>
    </source>
</evidence>
<keyword evidence="6" id="KW-0645">Protease</keyword>
<comment type="caution">
    <text evidence="6">The sequence shown here is derived from an EMBL/GenBank/DDBJ whole genome shotgun (WGS) entry which is preliminary data.</text>
</comment>
<feature type="domain" description="UVR" evidence="5">
    <location>
        <begin position="396"/>
        <end position="431"/>
    </location>
</feature>
<evidence type="ECO:0000313" key="6">
    <source>
        <dbReference type="EMBL" id="MBC8542842.1"/>
    </source>
</evidence>
<dbReference type="InterPro" id="IPR041546">
    <property type="entry name" value="ClpA/ClpB_AAA_lid"/>
</dbReference>